<dbReference type="GO" id="GO:0046081">
    <property type="term" value="P:dUTP catabolic process"/>
    <property type="evidence" value="ECO:0007669"/>
    <property type="project" value="InterPro"/>
</dbReference>
<dbReference type="NCBIfam" id="NF001862">
    <property type="entry name" value="PRK00601.1"/>
    <property type="match status" value="1"/>
</dbReference>
<comment type="caution">
    <text evidence="7">The sequence shown here is derived from an EMBL/GenBank/DDBJ whole genome shotgun (WGS) entry which is preliminary data.</text>
</comment>
<evidence type="ECO:0000259" key="6">
    <source>
        <dbReference type="Pfam" id="PF00692"/>
    </source>
</evidence>
<reference evidence="7" key="1">
    <citation type="submission" date="2020-11" db="EMBL/GenBank/DDBJ databases">
        <authorList>
            <person name="Kim M.K."/>
        </authorList>
    </citation>
    <scope>NUCLEOTIDE SEQUENCE</scope>
    <source>
        <strain evidence="7">BT350</strain>
    </source>
</reference>
<comment type="catalytic activity">
    <reaction evidence="5">
        <text>dUTP + H2O = dUMP + diphosphate + H(+)</text>
        <dbReference type="Rhea" id="RHEA:10248"/>
        <dbReference type="ChEBI" id="CHEBI:15377"/>
        <dbReference type="ChEBI" id="CHEBI:15378"/>
        <dbReference type="ChEBI" id="CHEBI:33019"/>
        <dbReference type="ChEBI" id="CHEBI:61555"/>
        <dbReference type="ChEBI" id="CHEBI:246422"/>
        <dbReference type="EC" id="3.6.1.23"/>
    </reaction>
</comment>
<dbReference type="GO" id="GO:0000287">
    <property type="term" value="F:magnesium ion binding"/>
    <property type="evidence" value="ECO:0007669"/>
    <property type="project" value="InterPro"/>
</dbReference>
<dbReference type="GO" id="GO:0006226">
    <property type="term" value="P:dUMP biosynthetic process"/>
    <property type="evidence" value="ECO:0007669"/>
    <property type="project" value="InterPro"/>
</dbReference>
<comment type="similarity">
    <text evidence="1">Belongs to the dUTPase family.</text>
</comment>
<keyword evidence="4" id="KW-0546">Nucleotide metabolism</keyword>
<proteinExistence type="inferred from homology"/>
<evidence type="ECO:0000256" key="3">
    <source>
        <dbReference type="ARBA" id="ARBA00022801"/>
    </source>
</evidence>
<dbReference type="InterPro" id="IPR029054">
    <property type="entry name" value="dUTPase-like"/>
</dbReference>
<keyword evidence="3 7" id="KW-0378">Hydrolase</keyword>
<dbReference type="PANTHER" id="PTHR11241">
    <property type="entry name" value="DEOXYURIDINE 5'-TRIPHOSPHATE NUCLEOTIDOHYDROLASE"/>
    <property type="match status" value="1"/>
</dbReference>
<evidence type="ECO:0000256" key="4">
    <source>
        <dbReference type="ARBA" id="ARBA00023080"/>
    </source>
</evidence>
<evidence type="ECO:0000256" key="5">
    <source>
        <dbReference type="ARBA" id="ARBA00047686"/>
    </source>
</evidence>
<dbReference type="EC" id="3.6.1.23" evidence="2"/>
<dbReference type="AlphaFoldDB" id="A0A931BUV5"/>
<protein>
    <recommendedName>
        <fullName evidence="2">dUTP diphosphatase</fullName>
        <ecNumber evidence="2">3.6.1.23</ecNumber>
    </recommendedName>
</protein>
<keyword evidence="8" id="KW-1185">Reference proteome</keyword>
<dbReference type="CDD" id="cd07557">
    <property type="entry name" value="trimeric_dUTPase"/>
    <property type="match status" value="1"/>
</dbReference>
<dbReference type="PANTHER" id="PTHR11241:SF0">
    <property type="entry name" value="DEOXYURIDINE 5'-TRIPHOSPHATE NUCLEOTIDOHYDROLASE"/>
    <property type="match status" value="1"/>
</dbReference>
<name>A0A931BUV5_9HYPH</name>
<evidence type="ECO:0000313" key="7">
    <source>
        <dbReference type="EMBL" id="MBF9235560.1"/>
    </source>
</evidence>
<dbReference type="EMBL" id="JADQDO010000016">
    <property type="protein sequence ID" value="MBF9235560.1"/>
    <property type="molecule type" value="Genomic_DNA"/>
</dbReference>
<gene>
    <name evidence="7" type="primary">dut</name>
    <name evidence="7" type="ORF">I2H38_19545</name>
</gene>
<dbReference type="InterPro" id="IPR008181">
    <property type="entry name" value="dUTPase"/>
</dbReference>
<dbReference type="Pfam" id="PF00692">
    <property type="entry name" value="dUTPase"/>
    <property type="match status" value="1"/>
</dbReference>
<dbReference type="Gene3D" id="2.70.40.10">
    <property type="match status" value="1"/>
</dbReference>
<feature type="domain" description="dUTPase-like" evidence="6">
    <location>
        <begin position="12"/>
        <end position="142"/>
    </location>
</feature>
<dbReference type="SUPFAM" id="SSF51283">
    <property type="entry name" value="dUTPase-like"/>
    <property type="match status" value="1"/>
</dbReference>
<evidence type="ECO:0000313" key="8">
    <source>
        <dbReference type="Proteomes" id="UP000599312"/>
    </source>
</evidence>
<evidence type="ECO:0000256" key="1">
    <source>
        <dbReference type="ARBA" id="ARBA00006581"/>
    </source>
</evidence>
<dbReference type="NCBIfam" id="TIGR00576">
    <property type="entry name" value="dut"/>
    <property type="match status" value="1"/>
</dbReference>
<dbReference type="Proteomes" id="UP000599312">
    <property type="component" value="Unassembled WGS sequence"/>
</dbReference>
<accession>A0A931BUV5</accession>
<dbReference type="InterPro" id="IPR033704">
    <property type="entry name" value="dUTPase_trimeric"/>
</dbReference>
<dbReference type="GO" id="GO:0004170">
    <property type="term" value="F:dUTP diphosphatase activity"/>
    <property type="evidence" value="ECO:0007669"/>
    <property type="project" value="UniProtKB-EC"/>
</dbReference>
<dbReference type="InterPro" id="IPR036157">
    <property type="entry name" value="dUTPase-like_sf"/>
</dbReference>
<evidence type="ECO:0000256" key="2">
    <source>
        <dbReference type="ARBA" id="ARBA00012379"/>
    </source>
</evidence>
<organism evidence="7 8">
    <name type="scientific">Microvirga alba</name>
    <dbReference type="NCBI Taxonomy" id="2791025"/>
    <lineage>
        <taxon>Bacteria</taxon>
        <taxon>Pseudomonadati</taxon>
        <taxon>Pseudomonadota</taxon>
        <taxon>Alphaproteobacteria</taxon>
        <taxon>Hyphomicrobiales</taxon>
        <taxon>Methylobacteriaceae</taxon>
        <taxon>Microvirga</taxon>
    </lineage>
</organism>
<sequence>MMEVKVKRLITQAVMPEYATEGAACFDLQTLEGSTVPAGGAAHFSTGLAFEVPAGHVMLVFSRSGHGFKHGVRLVNCVGVIDADYRGEVKVGLMNDGDADLVVNPGDRIAQAMILPVPKVFLVEADALNDTARGTGGFGSTGA</sequence>